<evidence type="ECO:0000313" key="10">
    <source>
        <dbReference type="Proteomes" id="UP000469159"/>
    </source>
</evidence>
<name>A0A6I4UUL2_9SPHN</name>
<evidence type="ECO:0000313" key="9">
    <source>
        <dbReference type="EMBL" id="MXP42612.1"/>
    </source>
</evidence>
<feature type="domain" description="Peptidase M16 C-terminal" evidence="8">
    <location>
        <begin position="234"/>
        <end position="418"/>
    </location>
</feature>
<keyword evidence="10" id="KW-1185">Reference proteome</keyword>
<dbReference type="Pfam" id="PF05193">
    <property type="entry name" value="Peptidase_M16_C"/>
    <property type="match status" value="2"/>
</dbReference>
<comment type="caution">
    <text evidence="9">The sequence shown here is derived from an EMBL/GenBank/DDBJ whole genome shotgun (WGS) entry which is preliminary data.</text>
</comment>
<evidence type="ECO:0000256" key="3">
    <source>
        <dbReference type="ARBA" id="ARBA00022801"/>
    </source>
</evidence>
<dbReference type="Pfam" id="PF00675">
    <property type="entry name" value="Peptidase_M16"/>
    <property type="match status" value="1"/>
</dbReference>
<keyword evidence="4" id="KW-0862">Zinc</keyword>
<evidence type="ECO:0000256" key="6">
    <source>
        <dbReference type="SAM" id="SignalP"/>
    </source>
</evidence>
<evidence type="ECO:0000259" key="8">
    <source>
        <dbReference type="Pfam" id="PF05193"/>
    </source>
</evidence>
<dbReference type="GO" id="GO:0046872">
    <property type="term" value="F:metal ion binding"/>
    <property type="evidence" value="ECO:0007669"/>
    <property type="project" value="InterPro"/>
</dbReference>
<proteinExistence type="inferred from homology"/>
<organism evidence="9 10">
    <name type="scientific">Croceibacterium soli</name>
    <dbReference type="NCBI Taxonomy" id="1739690"/>
    <lineage>
        <taxon>Bacteria</taxon>
        <taxon>Pseudomonadati</taxon>
        <taxon>Pseudomonadota</taxon>
        <taxon>Alphaproteobacteria</taxon>
        <taxon>Sphingomonadales</taxon>
        <taxon>Erythrobacteraceae</taxon>
        <taxon>Croceibacterium</taxon>
    </lineage>
</organism>
<dbReference type="EMBL" id="WTYK01000009">
    <property type="protein sequence ID" value="MXP42612.1"/>
    <property type="molecule type" value="Genomic_DNA"/>
</dbReference>
<keyword evidence="5" id="KW-0482">Metalloprotease</keyword>
<keyword evidence="2" id="KW-0645">Protease</keyword>
<feature type="domain" description="Peptidase M16 N-terminal" evidence="7">
    <location>
        <begin position="78"/>
        <end position="199"/>
    </location>
</feature>
<dbReference type="PANTHER" id="PTHR43690:SF17">
    <property type="entry name" value="PROTEIN YHJJ"/>
    <property type="match status" value="1"/>
</dbReference>
<feature type="domain" description="Peptidase M16 C-terminal" evidence="8">
    <location>
        <begin position="716"/>
        <end position="895"/>
    </location>
</feature>
<gene>
    <name evidence="9" type="ORF">GRI75_13285</name>
</gene>
<reference evidence="9 10" key="1">
    <citation type="submission" date="2019-12" db="EMBL/GenBank/DDBJ databases">
        <title>Genomic-based taxomic classification of the family Erythrobacteraceae.</title>
        <authorList>
            <person name="Xu L."/>
        </authorList>
    </citation>
    <scope>NUCLEOTIDE SEQUENCE [LARGE SCALE GENOMIC DNA]</scope>
    <source>
        <strain evidence="9 10">MCCC 1K02066</strain>
    </source>
</reference>
<evidence type="ECO:0000256" key="5">
    <source>
        <dbReference type="ARBA" id="ARBA00023049"/>
    </source>
</evidence>
<evidence type="ECO:0000256" key="2">
    <source>
        <dbReference type="ARBA" id="ARBA00022670"/>
    </source>
</evidence>
<dbReference type="InterPro" id="IPR007863">
    <property type="entry name" value="Peptidase_M16_C"/>
</dbReference>
<sequence length="969" mass="105345">MVSPLYALRVLAPLVLLVPLPLAAQQAAAPSAPAATAGPRYAQPDDPWLFRGTDIPPDREWLFGEMPNGLRYAVRRNSVPPGQVSIRIRIDAGSLHERDNERGFAHLIEHLSFRESKYLSNGQAIPTWQRLGASFGSDTNAETSPTHTVYKLDLPNAQRASLEETMKLLSGMIREPALSEANLKAEVPIVLAERRERTGADMRVATATRETLFAGQLLADRAPIGTVETLQGATPKAVRAFHDRWYRPENTVIVAAGDADPAYLAALIEQHFADWKVAGEPTQAPDFGKPVAPPGADPEMPVGETRVVVEPGQPRGFNYAYLRPYVQVVDNLEYNRGKLIDAVGEAIINRRLEAKARSGGSYLYAAVQTDDISRSTSGTFVAFAPLSADWRAALADVRSVIADALAEPPTQEEIDRELAEFDVIFANQVEQTVVQAGSKLADDLVQAVDIREAVASPALFLDVFRGMKDRFTPEAVFQHTQRLFKGTVVRALYLTPVTGEASAADVAAALREPPKADGSSRIAAQDISFAELPPVGTPTAPVSRRPIGIFDIEQLDYANGVRALVWNSGNEPGRVTVRVRFGSGWRAFSGDEGVYAKLGQMALVGSGVGPLGQEELDRITTGRKVGFNFEIKDGAFVFQGLTRQADLADQLYLFAAKLATPRWDANPLERARASARLAYDSYGRNPNGVLGRDLEWLLNNRDPRFATPGPEQLAAVTPERFRAIWEPLLKQGPVEVEVFGDIDTEAAVQALNRTFGALPQRQAIPAEALARTPSFPSVNGQPVVLRHSGEPEQAAAAIAWPTGGGSAQLPESRKLEVLAEIFSNRLLDAVRENAGASYAPQVVSEWPLDVNSGGRFLALAQIPPAQVPQFFVEADRIAAELAATGPTPDELERATEPLRQLLVRLQTGHTFWLNQLEGATTDPNRLAQLPSLMSDYTRPTTEEMGALAAKYLQPGKAFRLQVLPEKAAR</sequence>
<evidence type="ECO:0000259" key="7">
    <source>
        <dbReference type="Pfam" id="PF00675"/>
    </source>
</evidence>
<accession>A0A6I4UUL2</accession>
<dbReference type="RefSeq" id="WP_160747475.1">
    <property type="nucleotide sequence ID" value="NZ_WTYK01000009.1"/>
</dbReference>
<dbReference type="InterPro" id="IPR011765">
    <property type="entry name" value="Pept_M16_N"/>
</dbReference>
<comment type="similarity">
    <text evidence="1">Belongs to the peptidase M16 family.</text>
</comment>
<evidence type="ECO:0000256" key="4">
    <source>
        <dbReference type="ARBA" id="ARBA00022833"/>
    </source>
</evidence>
<keyword evidence="6" id="KW-0732">Signal</keyword>
<feature type="signal peptide" evidence="6">
    <location>
        <begin position="1"/>
        <end position="23"/>
    </location>
</feature>
<dbReference type="AlphaFoldDB" id="A0A6I4UUL2"/>
<evidence type="ECO:0000256" key="1">
    <source>
        <dbReference type="ARBA" id="ARBA00007261"/>
    </source>
</evidence>
<dbReference type="Gene3D" id="3.30.830.10">
    <property type="entry name" value="Metalloenzyme, LuxS/M16 peptidase-like"/>
    <property type="match status" value="3"/>
</dbReference>
<feature type="chain" id="PRO_5026127564" evidence="6">
    <location>
        <begin position="24"/>
        <end position="969"/>
    </location>
</feature>
<dbReference type="PANTHER" id="PTHR43690">
    <property type="entry name" value="NARDILYSIN"/>
    <property type="match status" value="1"/>
</dbReference>
<keyword evidence="3" id="KW-0378">Hydrolase</keyword>
<dbReference type="OrthoDB" id="9811314at2"/>
<dbReference type="SUPFAM" id="SSF63411">
    <property type="entry name" value="LuxS/MPP-like metallohydrolase"/>
    <property type="match status" value="3"/>
</dbReference>
<dbReference type="InterPro" id="IPR050626">
    <property type="entry name" value="Peptidase_M16"/>
</dbReference>
<dbReference type="GO" id="GO:0006508">
    <property type="term" value="P:proteolysis"/>
    <property type="evidence" value="ECO:0007669"/>
    <property type="project" value="UniProtKB-KW"/>
</dbReference>
<dbReference type="InterPro" id="IPR011249">
    <property type="entry name" value="Metalloenz_LuxS/M16"/>
</dbReference>
<protein>
    <submittedName>
        <fullName evidence="9">Insulinase family protein</fullName>
    </submittedName>
</protein>
<dbReference type="GO" id="GO:0008237">
    <property type="term" value="F:metallopeptidase activity"/>
    <property type="evidence" value="ECO:0007669"/>
    <property type="project" value="UniProtKB-KW"/>
</dbReference>
<dbReference type="Proteomes" id="UP000469159">
    <property type="component" value="Unassembled WGS sequence"/>
</dbReference>